<dbReference type="InterPro" id="IPR021759">
    <property type="entry name" value="WxLIP_HBD"/>
</dbReference>
<gene>
    <name evidence="5" type="ORF">FC66_GL000637</name>
</gene>
<dbReference type="AlphaFoldDB" id="A0A0R1HJ36"/>
<evidence type="ECO:0000313" key="6">
    <source>
        <dbReference type="Proteomes" id="UP000051450"/>
    </source>
</evidence>
<protein>
    <submittedName>
        <fullName evidence="5">C-terminal membrane anchored cell surface protein</fullName>
    </submittedName>
</protein>
<dbReference type="STRING" id="1423719.FC66_GL000637"/>
<organism evidence="5 6">
    <name type="scientific">Dellaglioa algida DSM 15638</name>
    <dbReference type="NCBI Taxonomy" id="1423719"/>
    <lineage>
        <taxon>Bacteria</taxon>
        <taxon>Bacillati</taxon>
        <taxon>Bacillota</taxon>
        <taxon>Bacilli</taxon>
        <taxon>Lactobacillales</taxon>
        <taxon>Lactobacillaceae</taxon>
        <taxon>Dellaglioa</taxon>
    </lineage>
</organism>
<comment type="caution">
    <text evidence="5">The sequence shown here is derived from an EMBL/GenBank/DDBJ whole genome shotgun (WGS) entry which is preliminary data.</text>
</comment>
<proteinExistence type="predicted"/>
<reference evidence="5 6" key="1">
    <citation type="journal article" date="2015" name="Genome Announc.">
        <title>Expanding the biotechnology potential of lactobacilli through comparative genomics of 213 strains and associated genera.</title>
        <authorList>
            <person name="Sun Z."/>
            <person name="Harris H.M."/>
            <person name="McCann A."/>
            <person name="Guo C."/>
            <person name="Argimon S."/>
            <person name="Zhang W."/>
            <person name="Yang X."/>
            <person name="Jeffery I.B."/>
            <person name="Cooney J.C."/>
            <person name="Kagawa T.F."/>
            <person name="Liu W."/>
            <person name="Song Y."/>
            <person name="Salvetti E."/>
            <person name="Wrobel A."/>
            <person name="Rasinkangas P."/>
            <person name="Parkhill J."/>
            <person name="Rea M.C."/>
            <person name="O'Sullivan O."/>
            <person name="Ritari J."/>
            <person name="Douillard F.P."/>
            <person name="Paul Ross R."/>
            <person name="Yang R."/>
            <person name="Briner A.E."/>
            <person name="Felis G.E."/>
            <person name="de Vos W.M."/>
            <person name="Barrangou R."/>
            <person name="Klaenhammer T.R."/>
            <person name="Caufield P.W."/>
            <person name="Cui Y."/>
            <person name="Zhang H."/>
            <person name="O'Toole P.W."/>
        </authorList>
    </citation>
    <scope>NUCLEOTIDE SEQUENCE [LARGE SCALE GENOMIC DNA]</scope>
    <source>
        <strain evidence="5 6">DSM 15638</strain>
    </source>
</reference>
<feature type="signal peptide" evidence="2">
    <location>
        <begin position="1"/>
        <end position="28"/>
    </location>
</feature>
<dbReference type="Pfam" id="PF06030">
    <property type="entry name" value="WxLIP_PGBD"/>
    <property type="match status" value="1"/>
</dbReference>
<keyword evidence="1" id="KW-0472">Membrane</keyword>
<evidence type="ECO:0000259" key="4">
    <source>
        <dbReference type="Pfam" id="PF11797"/>
    </source>
</evidence>
<keyword evidence="6" id="KW-1185">Reference proteome</keyword>
<feature type="domain" description="WxL Interacting Protein host binding" evidence="4">
    <location>
        <begin position="164"/>
        <end position="300"/>
    </location>
</feature>
<dbReference type="EMBL" id="AZDI01000002">
    <property type="protein sequence ID" value="KRK46136.1"/>
    <property type="molecule type" value="Genomic_DNA"/>
</dbReference>
<evidence type="ECO:0000259" key="3">
    <source>
        <dbReference type="Pfam" id="PF06030"/>
    </source>
</evidence>
<accession>A0A0R1HJ36</accession>
<dbReference type="Proteomes" id="UP000051450">
    <property type="component" value="Unassembled WGS sequence"/>
</dbReference>
<dbReference type="RefSeq" id="WP_202812831.1">
    <property type="nucleotide sequence ID" value="NZ_AZDI01000002.1"/>
</dbReference>
<feature type="transmembrane region" description="Helical" evidence="1">
    <location>
        <begin position="311"/>
        <end position="332"/>
    </location>
</feature>
<feature type="domain" description="WxL Interacting Protein peptidoglycan binding" evidence="3">
    <location>
        <begin position="33"/>
        <end position="151"/>
    </location>
</feature>
<dbReference type="PATRIC" id="fig|1423719.4.peg.647"/>
<evidence type="ECO:0000313" key="5">
    <source>
        <dbReference type="EMBL" id="KRK46136.1"/>
    </source>
</evidence>
<name>A0A0R1HJ36_9LACO</name>
<evidence type="ECO:0000256" key="2">
    <source>
        <dbReference type="SAM" id="SignalP"/>
    </source>
</evidence>
<sequence length="363" mass="41136">MKKTVGIIMAFVTGLVLFGGGHIQQAQAAEMNFAVTANIPENQVDKRQTYFNLKMKPNQKQDITVTLKNATNKAVVVVAEANSATTNDNGVVEYSHVKPKLDKTMKMPLTSIVKSDKEVTIPAKRSIVHTFHITMPAKQYDGEIDGGLYFYEKTNKDTEKKSESNVQIKNRYAFVIGTTLTETDSVVKPDMKLLKIEPSLVNFRNTLKVNLQNPTMTPIRNLKVDGKVYSRNGSKVLFASNTSNMTMAPNTNFNYGIFWNNQPFAPGKYRLEMTATSGVNKWKWNENFTIDGATADKLNKKAINLEHDYTMWYILAGILLILLVLFIIWFLARRRNKKDKEDAIEEAKRQLMAEMTTDDKEDK</sequence>
<dbReference type="Pfam" id="PF11797">
    <property type="entry name" value="WxLIP_HBD"/>
    <property type="match status" value="1"/>
</dbReference>
<feature type="chain" id="PRO_5006405154" evidence="2">
    <location>
        <begin position="29"/>
        <end position="363"/>
    </location>
</feature>
<keyword evidence="1" id="KW-1133">Transmembrane helix</keyword>
<dbReference type="InterPro" id="IPR010317">
    <property type="entry name" value="WxLIP_PGBD"/>
</dbReference>
<keyword evidence="1" id="KW-0812">Transmembrane</keyword>
<evidence type="ECO:0000256" key="1">
    <source>
        <dbReference type="SAM" id="Phobius"/>
    </source>
</evidence>
<keyword evidence="2" id="KW-0732">Signal</keyword>